<evidence type="ECO:0000313" key="2">
    <source>
        <dbReference type="Proteomes" id="UP000005361"/>
    </source>
</evidence>
<accession>I9NMN1</accession>
<dbReference type="KEGG" id="pft:JBW_01545"/>
<sequence length="91" mass="10188">MKTWDLVKEIIATNGTRLYNVNANMMQISMANGKRRPAYVKVSVSDSDAEKLLRPIQPYGAQAFIIVADIEVVNTILDKEKLLGRGVKTHE</sequence>
<evidence type="ECO:0000313" key="1">
    <source>
        <dbReference type="EMBL" id="AJQ26895.1"/>
    </source>
</evidence>
<reference evidence="1 2" key="1">
    <citation type="journal article" date="2015" name="Genome Announc.">
        <title>Complete Genome Sequence of Pelosinus fermentans JBW45, a Member of a Remarkably Competitive Group of Negativicutes in the Firmicutes Phylum.</title>
        <authorList>
            <person name="De Leon K.B."/>
            <person name="Utturkar S.M."/>
            <person name="Camilleri L.B."/>
            <person name="Elias D.A."/>
            <person name="Arkin A.P."/>
            <person name="Fields M.W."/>
            <person name="Brown S.D."/>
            <person name="Wall J.D."/>
        </authorList>
    </citation>
    <scope>NUCLEOTIDE SEQUENCE [LARGE SCALE GENOMIC DNA]</scope>
    <source>
        <strain evidence="1 2">JBW45</strain>
    </source>
</reference>
<dbReference type="AlphaFoldDB" id="I9NMN1"/>
<name>I9NMN1_9FIRM</name>
<dbReference type="HOGENOM" id="CLU_2424302_0_0_9"/>
<dbReference type="Proteomes" id="UP000005361">
    <property type="component" value="Chromosome"/>
</dbReference>
<protein>
    <submittedName>
        <fullName evidence="1">Uncharacterized protein</fullName>
    </submittedName>
</protein>
<dbReference type="RefSeq" id="WP_007959671.1">
    <property type="nucleotide sequence ID" value="NZ_CP010978.1"/>
</dbReference>
<proteinExistence type="predicted"/>
<dbReference type="EMBL" id="CP010978">
    <property type="protein sequence ID" value="AJQ26895.1"/>
    <property type="molecule type" value="Genomic_DNA"/>
</dbReference>
<organism evidence="1 2">
    <name type="scientific">Pelosinus fermentans JBW45</name>
    <dbReference type="NCBI Taxonomy" id="1192197"/>
    <lineage>
        <taxon>Bacteria</taxon>
        <taxon>Bacillati</taxon>
        <taxon>Bacillota</taxon>
        <taxon>Negativicutes</taxon>
        <taxon>Selenomonadales</taxon>
        <taxon>Sporomusaceae</taxon>
        <taxon>Pelosinus</taxon>
    </lineage>
</organism>
<dbReference type="STRING" id="1192197.JBW_01545"/>
<gene>
    <name evidence="1" type="ORF">JBW_01545</name>
</gene>
<reference evidence="2" key="2">
    <citation type="submission" date="2015-02" db="EMBL/GenBank/DDBJ databases">
        <title>Complete Genome Sequence of Pelosinus fermentans JBW45.</title>
        <authorList>
            <person name="De Leon K.B."/>
            <person name="Utturkar S.M."/>
            <person name="Camilleri L.B."/>
            <person name="Arkin A.P."/>
            <person name="Fields M.W."/>
            <person name="Brown S.D."/>
            <person name="Wall J.D."/>
        </authorList>
    </citation>
    <scope>NUCLEOTIDE SEQUENCE [LARGE SCALE GENOMIC DNA]</scope>
    <source>
        <strain evidence="2">JBW45</strain>
    </source>
</reference>